<feature type="domain" description="EamA" evidence="8">
    <location>
        <begin position="6"/>
        <end position="130"/>
    </location>
</feature>
<comment type="similarity">
    <text evidence="2">Belongs to the EamA transporter family.</text>
</comment>
<comment type="caution">
    <text evidence="9">The sequence shown here is derived from an EMBL/GenBank/DDBJ whole genome shotgun (WGS) entry which is preliminary data.</text>
</comment>
<evidence type="ECO:0000259" key="8">
    <source>
        <dbReference type="Pfam" id="PF00892"/>
    </source>
</evidence>
<feature type="transmembrane region" description="Helical" evidence="7">
    <location>
        <begin position="117"/>
        <end position="134"/>
    </location>
</feature>
<dbReference type="PANTHER" id="PTHR32322">
    <property type="entry name" value="INNER MEMBRANE TRANSPORTER"/>
    <property type="match status" value="1"/>
</dbReference>
<evidence type="ECO:0000256" key="2">
    <source>
        <dbReference type="ARBA" id="ARBA00007362"/>
    </source>
</evidence>
<dbReference type="PATRIC" id="fig|264251.5.peg.532"/>
<dbReference type="InterPro" id="IPR050638">
    <property type="entry name" value="AA-Vitamin_Transporters"/>
</dbReference>
<dbReference type="Pfam" id="PF00892">
    <property type="entry name" value="EamA"/>
    <property type="match status" value="2"/>
</dbReference>
<feature type="transmembrane region" description="Helical" evidence="7">
    <location>
        <begin position="86"/>
        <end position="105"/>
    </location>
</feature>
<proteinExistence type="inferred from homology"/>
<keyword evidence="4 7" id="KW-1133">Transmembrane helix</keyword>
<feature type="domain" description="EamA" evidence="8">
    <location>
        <begin position="145"/>
        <end position="297"/>
    </location>
</feature>
<dbReference type="InterPro" id="IPR000620">
    <property type="entry name" value="EamA_dom"/>
</dbReference>
<dbReference type="RefSeq" id="WP_082140901.1">
    <property type="nucleotide sequence ID" value="NZ_JNBQ01000002.1"/>
</dbReference>
<feature type="transmembrane region" description="Helical" evidence="7">
    <location>
        <begin position="33"/>
        <end position="52"/>
    </location>
</feature>
<feature type="transmembrane region" description="Helical" evidence="7">
    <location>
        <begin position="281"/>
        <end position="301"/>
    </location>
</feature>
<evidence type="ECO:0000256" key="1">
    <source>
        <dbReference type="ARBA" id="ARBA00004141"/>
    </source>
</evidence>
<dbReference type="PANTHER" id="PTHR32322:SF9">
    <property type="entry name" value="AMINO-ACID METABOLITE EFFLUX PUMP-RELATED"/>
    <property type="match status" value="1"/>
</dbReference>
<keyword evidence="3 7" id="KW-0812">Transmembrane</keyword>
<dbReference type="STRING" id="264251.FB00_02575"/>
<feature type="transmembrane region" description="Helical" evidence="7">
    <location>
        <begin position="256"/>
        <end position="275"/>
    </location>
</feature>
<sequence length="352" mass="36173">MPLRSSLLAVLVAVVWGVNFVVIDLGLGDMPPTLFVALRFLVVLVPAIFLVPRPRARWRDVLLVGTFMSLGQFGLLYTALALGMPAGLASLVLQAQVGLTVLFAAAALREVPTRSQLVGVLVGAAGLVVVGVGRSASTPALAFVVTLAAAASWAVGNVIARRAGLRRDQGSPSAHHGSPSRPGLDGLSMTVWSALVVPVPMLGLSLALDGPAAVGHALTHLTLAPVVSTLYTAWLASLVGYGIWNTLLARHPASAVVPFTMLVPPVGMLAAWVVLDEVPNAAELVGGVVLLLGVATTTGVLRRRPRAARPTRAEPGVVAPHTAEPGDNPGLGEVPGDRAGFGSPGATRARSR</sequence>
<evidence type="ECO:0000256" key="5">
    <source>
        <dbReference type="ARBA" id="ARBA00023136"/>
    </source>
</evidence>
<name>A0A0H2L6S7_9MICO</name>
<feature type="transmembrane region" description="Helical" evidence="7">
    <location>
        <begin position="140"/>
        <end position="160"/>
    </location>
</feature>
<accession>A0A0H2L6S7</accession>
<keyword evidence="5 7" id="KW-0472">Membrane</keyword>
<dbReference type="Proteomes" id="UP000035265">
    <property type="component" value="Unassembled WGS sequence"/>
</dbReference>
<evidence type="ECO:0000256" key="3">
    <source>
        <dbReference type="ARBA" id="ARBA00022692"/>
    </source>
</evidence>
<dbReference type="GO" id="GO:0016020">
    <property type="term" value="C:membrane"/>
    <property type="evidence" value="ECO:0007669"/>
    <property type="project" value="UniProtKB-SubCell"/>
</dbReference>
<protein>
    <submittedName>
        <fullName evidence="9">Membrane protein</fullName>
    </submittedName>
</protein>
<gene>
    <name evidence="9" type="ORF">FB00_02575</name>
</gene>
<feature type="transmembrane region" description="Helical" evidence="7">
    <location>
        <begin position="7"/>
        <end position="27"/>
    </location>
</feature>
<reference evidence="9 10" key="1">
    <citation type="submission" date="2014-05" db="EMBL/GenBank/DDBJ databases">
        <title>Cellulosimicrobium funkei U11 genome.</title>
        <authorList>
            <person name="Hu C."/>
            <person name="Gong Y."/>
            <person name="Wan W."/>
            <person name="Jiang M."/>
        </authorList>
    </citation>
    <scope>NUCLEOTIDE SEQUENCE [LARGE SCALE GENOMIC DNA]</scope>
    <source>
        <strain evidence="9 10">U11</strain>
    </source>
</reference>
<evidence type="ECO:0000256" key="7">
    <source>
        <dbReference type="SAM" id="Phobius"/>
    </source>
</evidence>
<evidence type="ECO:0000256" key="6">
    <source>
        <dbReference type="SAM" id="MobiDB-lite"/>
    </source>
</evidence>
<comment type="subcellular location">
    <subcellularLocation>
        <location evidence="1">Membrane</location>
        <topology evidence="1">Multi-pass membrane protein</topology>
    </subcellularLocation>
</comment>
<dbReference type="InterPro" id="IPR037185">
    <property type="entry name" value="EmrE-like"/>
</dbReference>
<dbReference type="AlphaFoldDB" id="A0A0H2L6S7"/>
<feature type="transmembrane region" description="Helical" evidence="7">
    <location>
        <begin position="189"/>
        <end position="208"/>
    </location>
</feature>
<dbReference type="EMBL" id="JNBQ01000002">
    <property type="protein sequence ID" value="KLN35902.1"/>
    <property type="molecule type" value="Genomic_DNA"/>
</dbReference>
<evidence type="ECO:0000256" key="4">
    <source>
        <dbReference type="ARBA" id="ARBA00022989"/>
    </source>
</evidence>
<feature type="transmembrane region" description="Helical" evidence="7">
    <location>
        <begin position="61"/>
        <end position="80"/>
    </location>
</feature>
<organism evidence="9 10">
    <name type="scientific">Cellulosimicrobium funkei</name>
    <dbReference type="NCBI Taxonomy" id="264251"/>
    <lineage>
        <taxon>Bacteria</taxon>
        <taxon>Bacillati</taxon>
        <taxon>Actinomycetota</taxon>
        <taxon>Actinomycetes</taxon>
        <taxon>Micrococcales</taxon>
        <taxon>Promicromonosporaceae</taxon>
        <taxon>Cellulosimicrobium</taxon>
    </lineage>
</organism>
<feature type="transmembrane region" description="Helical" evidence="7">
    <location>
        <begin position="220"/>
        <end position="244"/>
    </location>
</feature>
<feature type="region of interest" description="Disordered" evidence="6">
    <location>
        <begin position="303"/>
        <end position="352"/>
    </location>
</feature>
<keyword evidence="10" id="KW-1185">Reference proteome</keyword>
<evidence type="ECO:0000313" key="9">
    <source>
        <dbReference type="EMBL" id="KLN35902.1"/>
    </source>
</evidence>
<dbReference type="SUPFAM" id="SSF103481">
    <property type="entry name" value="Multidrug resistance efflux transporter EmrE"/>
    <property type="match status" value="2"/>
</dbReference>
<evidence type="ECO:0000313" key="10">
    <source>
        <dbReference type="Proteomes" id="UP000035265"/>
    </source>
</evidence>